<protein>
    <submittedName>
        <fullName evidence="3">Uncharacterized protein</fullName>
    </submittedName>
</protein>
<evidence type="ECO:0000256" key="1">
    <source>
        <dbReference type="SAM" id="MobiDB-lite"/>
    </source>
</evidence>
<dbReference type="Proteomes" id="UP001140094">
    <property type="component" value="Unassembled WGS sequence"/>
</dbReference>
<feature type="compositionally biased region" description="Low complexity" evidence="1">
    <location>
        <begin position="144"/>
        <end position="156"/>
    </location>
</feature>
<feature type="compositionally biased region" description="Acidic residues" evidence="1">
    <location>
        <begin position="157"/>
        <end position="168"/>
    </location>
</feature>
<dbReference type="AlphaFoldDB" id="A0A9W8HSJ1"/>
<evidence type="ECO:0000256" key="2">
    <source>
        <dbReference type="SAM" id="SignalP"/>
    </source>
</evidence>
<keyword evidence="4" id="KW-1185">Reference proteome</keyword>
<sequence length="195" mass="21068">MKFAFTSAALIFAGHAAAFDIFKAASLNCREKPTTKSEVVKVYMMGDDVEIKCQTRGETVMGGNIWDKTQDGCYVLDYYLYTGFSYMFMGECSDSDDESKSDNDDDDDSKSGKDVDDDDDDSESGKDAEDSDSDDGLDSDTNTDEQTTSETETSTETTEESSGEEDDTSGASPLLWRSATTAAAGITAGIILSLF</sequence>
<keyword evidence="2" id="KW-0732">Signal</keyword>
<reference evidence="3" key="1">
    <citation type="submission" date="2022-07" db="EMBL/GenBank/DDBJ databases">
        <title>Phylogenomic reconstructions and comparative analyses of Kickxellomycotina fungi.</title>
        <authorList>
            <person name="Reynolds N.K."/>
            <person name="Stajich J.E."/>
            <person name="Barry K."/>
            <person name="Grigoriev I.V."/>
            <person name="Crous P."/>
            <person name="Smith M.E."/>
        </authorList>
    </citation>
    <scope>NUCLEOTIDE SEQUENCE</scope>
    <source>
        <strain evidence="3">NRRL 1565</strain>
    </source>
</reference>
<feature type="compositionally biased region" description="Acidic residues" evidence="1">
    <location>
        <begin position="129"/>
        <end position="143"/>
    </location>
</feature>
<evidence type="ECO:0000313" key="4">
    <source>
        <dbReference type="Proteomes" id="UP001140094"/>
    </source>
</evidence>
<feature type="signal peptide" evidence="2">
    <location>
        <begin position="1"/>
        <end position="18"/>
    </location>
</feature>
<feature type="region of interest" description="Disordered" evidence="1">
    <location>
        <begin position="93"/>
        <end position="175"/>
    </location>
</feature>
<proteinExistence type="predicted"/>
<organism evidence="3 4">
    <name type="scientific">Coemansia guatemalensis</name>
    <dbReference type="NCBI Taxonomy" id="2761395"/>
    <lineage>
        <taxon>Eukaryota</taxon>
        <taxon>Fungi</taxon>
        <taxon>Fungi incertae sedis</taxon>
        <taxon>Zoopagomycota</taxon>
        <taxon>Kickxellomycotina</taxon>
        <taxon>Kickxellomycetes</taxon>
        <taxon>Kickxellales</taxon>
        <taxon>Kickxellaceae</taxon>
        <taxon>Coemansia</taxon>
    </lineage>
</organism>
<feature type="chain" id="PRO_5040765447" evidence="2">
    <location>
        <begin position="19"/>
        <end position="195"/>
    </location>
</feature>
<dbReference type="EMBL" id="JANBUO010001526">
    <property type="protein sequence ID" value="KAJ2797876.1"/>
    <property type="molecule type" value="Genomic_DNA"/>
</dbReference>
<name>A0A9W8HSJ1_9FUNG</name>
<dbReference type="OrthoDB" id="5358886at2759"/>
<comment type="caution">
    <text evidence="3">The sequence shown here is derived from an EMBL/GenBank/DDBJ whole genome shotgun (WGS) entry which is preliminary data.</text>
</comment>
<evidence type="ECO:0000313" key="3">
    <source>
        <dbReference type="EMBL" id="KAJ2797876.1"/>
    </source>
</evidence>
<feature type="compositionally biased region" description="Acidic residues" evidence="1">
    <location>
        <begin position="93"/>
        <end position="108"/>
    </location>
</feature>
<accession>A0A9W8HSJ1</accession>
<gene>
    <name evidence="3" type="ORF">H4R20_005027</name>
</gene>